<organism evidence="1 2">
    <name type="scientific">Didymella heteroderae</name>
    <dbReference type="NCBI Taxonomy" id="1769908"/>
    <lineage>
        <taxon>Eukaryota</taxon>
        <taxon>Fungi</taxon>
        <taxon>Dikarya</taxon>
        <taxon>Ascomycota</taxon>
        <taxon>Pezizomycotina</taxon>
        <taxon>Dothideomycetes</taxon>
        <taxon>Pleosporomycetidae</taxon>
        <taxon>Pleosporales</taxon>
        <taxon>Pleosporineae</taxon>
        <taxon>Didymellaceae</taxon>
        <taxon>Didymella</taxon>
    </lineage>
</organism>
<evidence type="ECO:0000313" key="2">
    <source>
        <dbReference type="Proteomes" id="UP000758155"/>
    </source>
</evidence>
<evidence type="ECO:0000313" key="1">
    <source>
        <dbReference type="EMBL" id="KAF3035037.1"/>
    </source>
</evidence>
<accession>A0A9P5BXY4</accession>
<sequence length="112" mass="11991">MSATTSGNAKGLPIDFHNRTERVKIVFPSGQMGKDLTEPCLLRGNLDDYASEVEDDIAASADALRGQQALLVTKSHKVQPTTKLLIRAAATIQAPYIPPSLSQKSLIAMSPT</sequence>
<dbReference type="Proteomes" id="UP000758155">
    <property type="component" value="Unassembled WGS sequence"/>
</dbReference>
<gene>
    <name evidence="1" type="ORF">E8E12_006900</name>
</gene>
<name>A0A9P5BXY4_9PLEO</name>
<proteinExistence type="predicted"/>
<dbReference type="AlphaFoldDB" id="A0A9P5BXY4"/>
<comment type="caution">
    <text evidence="1">The sequence shown here is derived from an EMBL/GenBank/DDBJ whole genome shotgun (WGS) entry which is preliminary data.</text>
</comment>
<dbReference type="EMBL" id="SWKV01000062">
    <property type="protein sequence ID" value="KAF3035037.1"/>
    <property type="molecule type" value="Genomic_DNA"/>
</dbReference>
<keyword evidence="2" id="KW-1185">Reference proteome</keyword>
<reference evidence="1" key="1">
    <citation type="submission" date="2019-04" db="EMBL/GenBank/DDBJ databases">
        <title>Sequencing of skin fungus with MAO and IRED activity.</title>
        <authorList>
            <person name="Marsaioli A.J."/>
            <person name="Bonatto J.M.C."/>
            <person name="Reis Junior O."/>
        </authorList>
    </citation>
    <scope>NUCLEOTIDE SEQUENCE</scope>
    <source>
        <strain evidence="1">28M1</strain>
    </source>
</reference>
<dbReference type="OrthoDB" id="419598at2759"/>
<protein>
    <submittedName>
        <fullName evidence="1">Uncharacterized protein</fullName>
    </submittedName>
</protein>